<comment type="caution">
    <text evidence="2">The sequence shown here is derived from an EMBL/GenBank/DDBJ whole genome shotgun (WGS) entry which is preliminary data.</text>
</comment>
<evidence type="ECO:0000313" key="2">
    <source>
        <dbReference type="EMBL" id="GIY45041.1"/>
    </source>
</evidence>
<sequence>MSFHDHVNDDGWQKEEDRGDDQVVPGRRNLWKTEETTRLCLVVRGNYLKDDRGENRVVMLDDSGSFLDLVSCNEKVAKPIRPWWFLDVLSRSLMTKWPLAGVRSLHFNV</sequence>
<dbReference type="EMBL" id="BPLR01011225">
    <property type="protein sequence ID" value="GIY45041.1"/>
    <property type="molecule type" value="Genomic_DNA"/>
</dbReference>
<evidence type="ECO:0000313" key="3">
    <source>
        <dbReference type="Proteomes" id="UP001054945"/>
    </source>
</evidence>
<proteinExistence type="predicted"/>
<organism evidence="2 3">
    <name type="scientific">Caerostris extrusa</name>
    <name type="common">Bark spider</name>
    <name type="synonym">Caerostris bankana</name>
    <dbReference type="NCBI Taxonomy" id="172846"/>
    <lineage>
        <taxon>Eukaryota</taxon>
        <taxon>Metazoa</taxon>
        <taxon>Ecdysozoa</taxon>
        <taxon>Arthropoda</taxon>
        <taxon>Chelicerata</taxon>
        <taxon>Arachnida</taxon>
        <taxon>Araneae</taxon>
        <taxon>Araneomorphae</taxon>
        <taxon>Entelegynae</taxon>
        <taxon>Araneoidea</taxon>
        <taxon>Araneidae</taxon>
        <taxon>Caerostris</taxon>
    </lineage>
</organism>
<keyword evidence="3" id="KW-1185">Reference proteome</keyword>
<name>A0AAV4THY5_CAEEX</name>
<feature type="region of interest" description="Disordered" evidence="1">
    <location>
        <begin position="1"/>
        <end position="27"/>
    </location>
</feature>
<dbReference type="AlphaFoldDB" id="A0AAV4THY5"/>
<accession>A0AAV4THY5</accession>
<protein>
    <submittedName>
        <fullName evidence="2">Uncharacterized protein</fullName>
    </submittedName>
</protein>
<feature type="compositionally biased region" description="Basic and acidic residues" evidence="1">
    <location>
        <begin position="1"/>
        <end position="21"/>
    </location>
</feature>
<dbReference type="Proteomes" id="UP001054945">
    <property type="component" value="Unassembled WGS sequence"/>
</dbReference>
<reference evidence="2 3" key="1">
    <citation type="submission" date="2021-06" db="EMBL/GenBank/DDBJ databases">
        <title>Caerostris extrusa draft genome.</title>
        <authorList>
            <person name="Kono N."/>
            <person name="Arakawa K."/>
        </authorList>
    </citation>
    <scope>NUCLEOTIDE SEQUENCE [LARGE SCALE GENOMIC DNA]</scope>
</reference>
<evidence type="ECO:0000256" key="1">
    <source>
        <dbReference type="SAM" id="MobiDB-lite"/>
    </source>
</evidence>
<gene>
    <name evidence="2" type="ORF">CEXT_39061</name>
</gene>